<dbReference type="EMBL" id="JRMB01000002">
    <property type="protein sequence ID" value="KGF63305.1"/>
    <property type="molecule type" value="Genomic_DNA"/>
</dbReference>
<sequence>MARARRGLIAALLAVSMGVLAQWAQADLTFPPLTGRVVDTAGMIDAPGKERLEQMLRAHEELTTEQVVVVTLPDLQGSSIEDYGYQLGRHWGIGQKGKDNGAFLVVARDERKVRIEVGYGLEDRLTDAQSSVIINQVITPAFKRGDFAGGISKGAEAMVQVLGGDPLAEPAVGATGNAAATEEEPADWRMTLLFLVLFVAISYISIRSGRGGIIGSGGGGGFGGFGSGGSGGSSSGGMRGGGGGFGGGGASGGW</sequence>
<name>A0A9X0ECK4_9PSED</name>
<feature type="region of interest" description="Disordered" evidence="1">
    <location>
        <begin position="230"/>
        <end position="254"/>
    </location>
</feature>
<dbReference type="Proteomes" id="UP000029719">
    <property type="component" value="Unassembled WGS sequence"/>
</dbReference>
<evidence type="ECO:0000256" key="1">
    <source>
        <dbReference type="SAM" id="MobiDB-lite"/>
    </source>
</evidence>
<dbReference type="PANTHER" id="PTHR30373:SF2">
    <property type="entry name" value="UPF0603 PROTEIN YGCG"/>
    <property type="match status" value="1"/>
</dbReference>
<proteinExistence type="predicted"/>
<comment type="caution">
    <text evidence="4">The sequence shown here is derived from an EMBL/GenBank/DDBJ whole genome shotgun (WGS) entry which is preliminary data.</text>
</comment>
<evidence type="ECO:0000256" key="2">
    <source>
        <dbReference type="SAM" id="SignalP"/>
    </source>
</evidence>
<dbReference type="InterPro" id="IPR007621">
    <property type="entry name" value="TPM_dom"/>
</dbReference>
<dbReference type="Gene3D" id="3.10.310.50">
    <property type="match status" value="1"/>
</dbReference>
<feature type="chain" id="PRO_5040744534" evidence="2">
    <location>
        <begin position="22"/>
        <end position="254"/>
    </location>
</feature>
<reference evidence="4 5" key="1">
    <citation type="submission" date="2014-09" db="EMBL/GenBank/DDBJ databases">
        <title>Genome sequence of Pseudomonas lutea strain DSM 17257T.</title>
        <authorList>
            <person name="Kwak Y."/>
            <person name="Shin J.-H."/>
        </authorList>
    </citation>
    <scope>NUCLEOTIDE SEQUENCE [LARGE SCALE GENOMIC DNA]</scope>
    <source>
        <strain evidence="4 5">DSM 17257</strain>
    </source>
</reference>
<evidence type="ECO:0000313" key="4">
    <source>
        <dbReference type="EMBL" id="KGF63305.1"/>
    </source>
</evidence>
<evidence type="ECO:0000313" key="5">
    <source>
        <dbReference type="Proteomes" id="UP000029719"/>
    </source>
</evidence>
<dbReference type="PANTHER" id="PTHR30373">
    <property type="entry name" value="UPF0603 PROTEIN YGCG"/>
    <property type="match status" value="1"/>
</dbReference>
<feature type="domain" description="TPM" evidence="3">
    <location>
        <begin position="37"/>
        <end position="160"/>
    </location>
</feature>
<protein>
    <submittedName>
        <fullName evidence="4">Methanol dehydrogenase</fullName>
    </submittedName>
</protein>
<dbReference type="Pfam" id="PF04536">
    <property type="entry name" value="TPM_phosphatase"/>
    <property type="match status" value="1"/>
</dbReference>
<gene>
    <name evidence="4" type="ORF">LT42_15380</name>
</gene>
<keyword evidence="2" id="KW-0732">Signal</keyword>
<feature type="signal peptide" evidence="2">
    <location>
        <begin position="1"/>
        <end position="21"/>
    </location>
</feature>
<organism evidence="4 5">
    <name type="scientific">Pseudomonas lutea</name>
    <dbReference type="NCBI Taxonomy" id="243924"/>
    <lineage>
        <taxon>Bacteria</taxon>
        <taxon>Pseudomonadati</taxon>
        <taxon>Pseudomonadota</taxon>
        <taxon>Gammaproteobacteria</taxon>
        <taxon>Pseudomonadales</taxon>
        <taxon>Pseudomonadaceae</taxon>
        <taxon>Pseudomonas</taxon>
    </lineage>
</organism>
<accession>A0A9X0ECK4</accession>
<dbReference type="RefSeq" id="WP_037014440.1">
    <property type="nucleotide sequence ID" value="NZ_JRMB01000002.1"/>
</dbReference>
<dbReference type="AlphaFoldDB" id="A0A9X0ECK4"/>
<evidence type="ECO:0000259" key="3">
    <source>
        <dbReference type="Pfam" id="PF04536"/>
    </source>
</evidence>